<feature type="transmembrane region" description="Helical" evidence="1">
    <location>
        <begin position="58"/>
        <end position="81"/>
    </location>
</feature>
<accession>A0A9D2PUA4</accession>
<proteinExistence type="predicted"/>
<evidence type="ECO:0000313" key="3">
    <source>
        <dbReference type="Proteomes" id="UP000823863"/>
    </source>
</evidence>
<reference evidence="2" key="2">
    <citation type="submission" date="2021-04" db="EMBL/GenBank/DDBJ databases">
        <authorList>
            <person name="Gilroy R."/>
        </authorList>
    </citation>
    <scope>NUCLEOTIDE SEQUENCE</scope>
    <source>
        <strain evidence="2">CHK198-12963</strain>
    </source>
</reference>
<evidence type="ECO:0000313" key="2">
    <source>
        <dbReference type="EMBL" id="HJC66428.1"/>
    </source>
</evidence>
<comment type="caution">
    <text evidence="2">The sequence shown here is derived from an EMBL/GenBank/DDBJ whole genome shotgun (WGS) entry which is preliminary data.</text>
</comment>
<organism evidence="2 3">
    <name type="scientific">Candidatus Enterocloster excrementigallinarum</name>
    <dbReference type="NCBI Taxonomy" id="2838558"/>
    <lineage>
        <taxon>Bacteria</taxon>
        <taxon>Bacillati</taxon>
        <taxon>Bacillota</taxon>
        <taxon>Clostridia</taxon>
        <taxon>Lachnospirales</taxon>
        <taxon>Lachnospiraceae</taxon>
        <taxon>Enterocloster</taxon>
    </lineage>
</organism>
<sequence>MRKIKEALFSEKGMKAVNALFLLAALLRNSGIIFAAYIMWIVYLSAGIKRTSSKAVKVINSIFILFAALMVLVNACFLVMAL</sequence>
<name>A0A9D2PUA4_9FIRM</name>
<dbReference type="EMBL" id="DWWB01000035">
    <property type="protein sequence ID" value="HJC66428.1"/>
    <property type="molecule type" value="Genomic_DNA"/>
</dbReference>
<gene>
    <name evidence="2" type="ORF">H9931_06880</name>
</gene>
<keyword evidence="1" id="KW-0472">Membrane</keyword>
<dbReference type="Proteomes" id="UP000823863">
    <property type="component" value="Unassembled WGS sequence"/>
</dbReference>
<evidence type="ECO:0000256" key="1">
    <source>
        <dbReference type="SAM" id="Phobius"/>
    </source>
</evidence>
<keyword evidence="1" id="KW-0812">Transmembrane</keyword>
<keyword evidence="1" id="KW-1133">Transmembrane helix</keyword>
<feature type="transmembrane region" description="Helical" evidence="1">
    <location>
        <begin position="20"/>
        <end position="46"/>
    </location>
</feature>
<dbReference type="AlphaFoldDB" id="A0A9D2PUA4"/>
<reference evidence="2" key="1">
    <citation type="journal article" date="2021" name="PeerJ">
        <title>Extensive microbial diversity within the chicken gut microbiome revealed by metagenomics and culture.</title>
        <authorList>
            <person name="Gilroy R."/>
            <person name="Ravi A."/>
            <person name="Getino M."/>
            <person name="Pursley I."/>
            <person name="Horton D.L."/>
            <person name="Alikhan N.F."/>
            <person name="Baker D."/>
            <person name="Gharbi K."/>
            <person name="Hall N."/>
            <person name="Watson M."/>
            <person name="Adriaenssens E.M."/>
            <person name="Foster-Nyarko E."/>
            <person name="Jarju S."/>
            <person name="Secka A."/>
            <person name="Antonio M."/>
            <person name="Oren A."/>
            <person name="Chaudhuri R.R."/>
            <person name="La Ragione R."/>
            <person name="Hildebrand F."/>
            <person name="Pallen M.J."/>
        </authorList>
    </citation>
    <scope>NUCLEOTIDE SEQUENCE</scope>
    <source>
        <strain evidence="2">CHK198-12963</strain>
    </source>
</reference>
<protein>
    <submittedName>
        <fullName evidence="2">Uncharacterized protein</fullName>
    </submittedName>
</protein>